<protein>
    <submittedName>
        <fullName evidence="1">Uncharacterized protein</fullName>
    </submittedName>
</protein>
<accession>A0ABQ6AZ63</accession>
<evidence type="ECO:0000313" key="2">
    <source>
        <dbReference type="Proteomes" id="UP001156905"/>
    </source>
</evidence>
<proteinExistence type="predicted"/>
<organism evidence="1 2">
    <name type="scientific">Bradyrhizobium iriomotense</name>
    <dbReference type="NCBI Taxonomy" id="441950"/>
    <lineage>
        <taxon>Bacteria</taxon>
        <taxon>Pseudomonadati</taxon>
        <taxon>Pseudomonadota</taxon>
        <taxon>Alphaproteobacteria</taxon>
        <taxon>Hyphomicrobiales</taxon>
        <taxon>Nitrobacteraceae</taxon>
        <taxon>Bradyrhizobium</taxon>
    </lineage>
</organism>
<dbReference type="Proteomes" id="UP001156905">
    <property type="component" value="Unassembled WGS sequence"/>
</dbReference>
<sequence>MIDLEAASAIDVARKIADCLYFARWRSRNRPHLPQIDLTPEYLLKLWRRQKFRCALTGVPLTKSGPQSATIDRMVGARGYCKRNVRWVAKFANNAKGTMSDADFAEWWASFTTAIKAVAHSVKMPR</sequence>
<comment type="caution">
    <text evidence="1">The sequence shown here is derived from an EMBL/GenBank/DDBJ whole genome shotgun (WGS) entry which is preliminary data.</text>
</comment>
<dbReference type="EMBL" id="BSOW01000008">
    <property type="protein sequence ID" value="GLR85960.1"/>
    <property type="molecule type" value="Genomic_DNA"/>
</dbReference>
<keyword evidence="2" id="KW-1185">Reference proteome</keyword>
<reference evidence="2" key="1">
    <citation type="journal article" date="2019" name="Int. J. Syst. Evol. Microbiol.">
        <title>The Global Catalogue of Microorganisms (GCM) 10K type strain sequencing project: providing services to taxonomists for standard genome sequencing and annotation.</title>
        <authorList>
            <consortium name="The Broad Institute Genomics Platform"/>
            <consortium name="The Broad Institute Genome Sequencing Center for Infectious Disease"/>
            <person name="Wu L."/>
            <person name="Ma J."/>
        </authorList>
    </citation>
    <scope>NUCLEOTIDE SEQUENCE [LARGE SCALE GENOMIC DNA]</scope>
    <source>
        <strain evidence="2">NBRC 102520</strain>
    </source>
</reference>
<dbReference type="Gene3D" id="3.30.40.220">
    <property type="match status" value="1"/>
</dbReference>
<gene>
    <name evidence="1" type="ORF">GCM10007857_26710</name>
</gene>
<evidence type="ECO:0000313" key="1">
    <source>
        <dbReference type="EMBL" id="GLR85960.1"/>
    </source>
</evidence>
<name>A0ABQ6AZ63_9BRAD</name>